<reference evidence="1" key="1">
    <citation type="submission" date="2021-08" db="EMBL/GenBank/DDBJ databases">
        <title>The first chromosome-level gecko genome reveals the dynamic sex chromosomes of Neotropical dwarf geckos (Sphaerodactylidae: Sphaerodactylus).</title>
        <authorList>
            <person name="Pinto B.J."/>
            <person name="Keating S.E."/>
            <person name="Gamble T."/>
        </authorList>
    </citation>
    <scope>NUCLEOTIDE SEQUENCE</scope>
    <source>
        <strain evidence="1">TG3544</strain>
    </source>
</reference>
<evidence type="ECO:0000313" key="1">
    <source>
        <dbReference type="EMBL" id="KAH7993041.1"/>
    </source>
</evidence>
<protein>
    <submittedName>
        <fullName evidence="1">Uncharacterized protein</fullName>
    </submittedName>
</protein>
<name>A0ACB8ELG0_9SAUR</name>
<organism evidence="1 2">
    <name type="scientific">Sphaerodactylus townsendi</name>
    <dbReference type="NCBI Taxonomy" id="933632"/>
    <lineage>
        <taxon>Eukaryota</taxon>
        <taxon>Metazoa</taxon>
        <taxon>Chordata</taxon>
        <taxon>Craniata</taxon>
        <taxon>Vertebrata</taxon>
        <taxon>Euteleostomi</taxon>
        <taxon>Lepidosauria</taxon>
        <taxon>Squamata</taxon>
        <taxon>Bifurcata</taxon>
        <taxon>Gekkota</taxon>
        <taxon>Sphaerodactylidae</taxon>
        <taxon>Sphaerodactylus</taxon>
    </lineage>
</organism>
<accession>A0ACB8ELG0</accession>
<keyword evidence="2" id="KW-1185">Reference proteome</keyword>
<gene>
    <name evidence="1" type="ORF">K3G42_028842</name>
</gene>
<dbReference type="EMBL" id="CM037616">
    <property type="protein sequence ID" value="KAH7993041.1"/>
    <property type="molecule type" value="Genomic_DNA"/>
</dbReference>
<evidence type="ECO:0000313" key="2">
    <source>
        <dbReference type="Proteomes" id="UP000827872"/>
    </source>
</evidence>
<dbReference type="Proteomes" id="UP000827872">
    <property type="component" value="Linkage Group LG03"/>
</dbReference>
<sequence>MLECTLRKSSHYLAKLSLNSMSSEDVLIIPQVLAQNTADAGSEQSIPHHQLDSDGTGLYSIVEVHPENNYEEFPSQEKSPGNRDNLVYATLDISDPQHEFIYANTDFVPSPVFTKSEEDFSTEVANRATKQYKK</sequence>
<comment type="caution">
    <text evidence="1">The sequence shown here is derived from an EMBL/GenBank/DDBJ whole genome shotgun (WGS) entry which is preliminary data.</text>
</comment>
<proteinExistence type="predicted"/>